<gene>
    <name evidence="3" type="ORF">Fuma_01613</name>
</gene>
<dbReference type="NCBIfam" id="NF037970">
    <property type="entry name" value="vanZ_1"/>
    <property type="match status" value="1"/>
</dbReference>
<proteinExistence type="predicted"/>
<accession>A0A1P8WD86</accession>
<dbReference type="OrthoDB" id="291892at2"/>
<keyword evidence="4" id="KW-1185">Reference proteome</keyword>
<dbReference type="Proteomes" id="UP000187735">
    <property type="component" value="Chromosome"/>
</dbReference>
<keyword evidence="1" id="KW-0812">Transmembrane</keyword>
<name>A0A1P8WD86_9PLAN</name>
<feature type="signal peptide" evidence="2">
    <location>
        <begin position="1"/>
        <end position="21"/>
    </location>
</feature>
<keyword evidence="2" id="KW-0732">Signal</keyword>
<reference evidence="3 4" key="1">
    <citation type="journal article" date="2016" name="Front. Microbiol.">
        <title>Fuerstia marisgermanicae gen. nov., sp. nov., an Unusual Member of the Phylum Planctomycetes from the German Wadden Sea.</title>
        <authorList>
            <person name="Kohn T."/>
            <person name="Heuer A."/>
            <person name="Jogler M."/>
            <person name="Vollmers J."/>
            <person name="Boedeker C."/>
            <person name="Bunk B."/>
            <person name="Rast P."/>
            <person name="Borchert D."/>
            <person name="Glockner I."/>
            <person name="Freese H.M."/>
            <person name="Klenk H.P."/>
            <person name="Overmann J."/>
            <person name="Kaster A.K."/>
            <person name="Rohde M."/>
            <person name="Wiegand S."/>
            <person name="Jogler C."/>
        </authorList>
    </citation>
    <scope>NUCLEOTIDE SEQUENCE [LARGE SCALE GENOMIC DNA]</scope>
    <source>
        <strain evidence="3 4">NH11</strain>
    </source>
</reference>
<dbReference type="EMBL" id="CP017641">
    <property type="protein sequence ID" value="APZ92012.1"/>
    <property type="molecule type" value="Genomic_DNA"/>
</dbReference>
<evidence type="ECO:0000256" key="1">
    <source>
        <dbReference type="SAM" id="Phobius"/>
    </source>
</evidence>
<feature type="transmembrane region" description="Helical" evidence="1">
    <location>
        <begin position="53"/>
        <end position="78"/>
    </location>
</feature>
<dbReference type="AlphaFoldDB" id="A0A1P8WD86"/>
<feature type="transmembrane region" description="Helical" evidence="1">
    <location>
        <begin position="90"/>
        <end position="106"/>
    </location>
</feature>
<evidence type="ECO:0000256" key="2">
    <source>
        <dbReference type="SAM" id="SignalP"/>
    </source>
</evidence>
<evidence type="ECO:0000313" key="3">
    <source>
        <dbReference type="EMBL" id="APZ92012.1"/>
    </source>
</evidence>
<evidence type="ECO:0000313" key="4">
    <source>
        <dbReference type="Proteomes" id="UP000187735"/>
    </source>
</evidence>
<dbReference type="KEGG" id="fmr:Fuma_01613"/>
<sequence precursor="true">MTNRRWLVLLICLLWAASIFATSSTVITPQAFFTWFRADVFDDPASFRRFQLFWGASWLFIVKGWHVTEFAILMVLATMAIDAFSEHRKIRNLIIAAALCVLYAASDV</sequence>
<protein>
    <submittedName>
        <fullName evidence="3">Putative integral membrane protein</fullName>
    </submittedName>
</protein>
<keyword evidence="1" id="KW-0472">Membrane</keyword>
<organism evidence="3 4">
    <name type="scientific">Fuerstiella marisgermanici</name>
    <dbReference type="NCBI Taxonomy" id="1891926"/>
    <lineage>
        <taxon>Bacteria</taxon>
        <taxon>Pseudomonadati</taxon>
        <taxon>Planctomycetota</taxon>
        <taxon>Planctomycetia</taxon>
        <taxon>Planctomycetales</taxon>
        <taxon>Planctomycetaceae</taxon>
        <taxon>Fuerstiella</taxon>
    </lineage>
</organism>
<dbReference type="STRING" id="1891926.Fuma_01613"/>
<feature type="chain" id="PRO_5012071756" evidence="2">
    <location>
        <begin position="22"/>
        <end position="108"/>
    </location>
</feature>
<keyword evidence="1" id="KW-1133">Transmembrane helix</keyword>
<dbReference type="RefSeq" id="WP_077023679.1">
    <property type="nucleotide sequence ID" value="NZ_CP017641.1"/>
</dbReference>